<evidence type="ECO:0000256" key="1">
    <source>
        <dbReference type="ARBA" id="ARBA00007613"/>
    </source>
</evidence>
<dbReference type="SUPFAM" id="SSF56954">
    <property type="entry name" value="Outer membrane efflux proteins (OEP)"/>
    <property type="match status" value="1"/>
</dbReference>
<evidence type="ECO:0000313" key="4">
    <source>
        <dbReference type="Proteomes" id="UP000285575"/>
    </source>
</evidence>
<keyword evidence="2" id="KW-0812">Transmembrane</keyword>
<comment type="caution">
    <text evidence="3">The sequence shown here is derived from an EMBL/GenBank/DDBJ whole genome shotgun (WGS) entry which is preliminary data.</text>
</comment>
<dbReference type="InterPro" id="IPR010131">
    <property type="entry name" value="MdtP/NodT-like"/>
</dbReference>
<dbReference type="NCBIfam" id="TIGR01845">
    <property type="entry name" value="outer_NodT"/>
    <property type="match status" value="1"/>
</dbReference>
<organism evidence="3 4">
    <name type="scientific">Rubrivivax rivuli</name>
    <dbReference type="NCBI Taxonomy" id="1862385"/>
    <lineage>
        <taxon>Bacteria</taxon>
        <taxon>Pseudomonadati</taxon>
        <taxon>Pseudomonadota</taxon>
        <taxon>Betaproteobacteria</taxon>
        <taxon>Burkholderiales</taxon>
        <taxon>Sphaerotilaceae</taxon>
        <taxon>Rubrivivax</taxon>
    </lineage>
</organism>
<feature type="signal peptide" evidence="2">
    <location>
        <begin position="1"/>
        <end position="23"/>
    </location>
</feature>
<feature type="chain" id="PRO_5018823715" evidence="2">
    <location>
        <begin position="24"/>
        <end position="490"/>
    </location>
</feature>
<dbReference type="OrthoDB" id="9770517at2"/>
<dbReference type="AlphaFoldDB" id="A0A437RAQ9"/>
<keyword evidence="2" id="KW-0449">Lipoprotein</keyword>
<keyword evidence="2" id="KW-0732">Signal</keyword>
<dbReference type="PANTHER" id="PTHR30203">
    <property type="entry name" value="OUTER MEMBRANE CATION EFFLUX PROTEIN"/>
    <property type="match status" value="1"/>
</dbReference>
<reference evidence="3 4" key="1">
    <citation type="submission" date="2019-01" db="EMBL/GenBank/DDBJ databases">
        <authorList>
            <person name="Chen W.-M."/>
        </authorList>
    </citation>
    <scope>NUCLEOTIDE SEQUENCE [LARGE SCALE GENOMIC DNA]</scope>
    <source>
        <strain evidence="3 4">KYPY4</strain>
    </source>
</reference>
<dbReference type="Gene3D" id="1.20.1600.10">
    <property type="entry name" value="Outer membrane efflux proteins (OEP)"/>
    <property type="match status" value="1"/>
</dbReference>
<dbReference type="GO" id="GO:0005886">
    <property type="term" value="C:plasma membrane"/>
    <property type="evidence" value="ECO:0007669"/>
    <property type="project" value="UniProtKB-SubCell"/>
</dbReference>
<keyword evidence="2" id="KW-1134">Transmembrane beta strand</keyword>
<comment type="similarity">
    <text evidence="1 2">Belongs to the outer membrane factor (OMF) (TC 1.B.17) family.</text>
</comment>
<dbReference type="PANTHER" id="PTHR30203:SF25">
    <property type="entry name" value="OUTER MEMBRANE PROTEIN-RELATED"/>
    <property type="match status" value="1"/>
</dbReference>
<comment type="subcellular location">
    <subcellularLocation>
        <location evidence="2">Cell membrane</location>
        <topology evidence="2">Lipid-anchor</topology>
    </subcellularLocation>
</comment>
<keyword evidence="4" id="KW-1185">Reference proteome</keyword>
<evidence type="ECO:0000313" key="3">
    <source>
        <dbReference type="EMBL" id="RVU43878.1"/>
    </source>
</evidence>
<dbReference type="Gene3D" id="2.20.200.10">
    <property type="entry name" value="Outer membrane efflux proteins (OEP)"/>
    <property type="match status" value="1"/>
</dbReference>
<dbReference type="PROSITE" id="PS51257">
    <property type="entry name" value="PROKAR_LIPOPROTEIN"/>
    <property type="match status" value="1"/>
</dbReference>
<dbReference type="Pfam" id="PF02321">
    <property type="entry name" value="OEP"/>
    <property type="match status" value="2"/>
</dbReference>
<dbReference type="GO" id="GO:0015562">
    <property type="term" value="F:efflux transmembrane transporter activity"/>
    <property type="evidence" value="ECO:0007669"/>
    <property type="project" value="InterPro"/>
</dbReference>
<dbReference type="InterPro" id="IPR003423">
    <property type="entry name" value="OMP_efflux"/>
</dbReference>
<dbReference type="Proteomes" id="UP000285575">
    <property type="component" value="Unassembled WGS sequence"/>
</dbReference>
<accession>A0A437RAQ9</accession>
<sequence length="490" mass="51245">MSARKSNALPRAALLALAAAAVAGCTTVGPDYQRPALALDSGFVGAGTPALDARQPAEDIATFWRGFGDPKLNALIERAVVANGDVRVAQGRLLEARAGQDEAEAALRPGVGLDSSATRAIRPLTQQPGTPRSTRTGSTFDASFLAQWELDLFGRLRRGSEAASALSAAGQAQVHAAQTSVAAEVARNYLELRGLQLRLQVTVVSLANQRESLRITQARVEAGRGTQLDLARAQSLVASTEAALPALQTAAERTVFRLATLTAQAPRALLAELSPATPMTALPALPVTDLAKLPVGTPEQWLQRRPDVIAAERQLAASTALIGVARGELYPRLSLSGLLGLNAASLSSLGRGEAARYSLGAGLSWTPFDLGAIRSRIRASEARAQQSLAGFEQAVAVALEETEGAFSSYTRSAERAAQLEAAARSADEAAGLARARYEAGVSDFLPVLDAEREALGYRDQWVQAQVGTATSLVAVYRALGGGWRAGQAAN</sequence>
<keyword evidence="2" id="KW-0472">Membrane</keyword>
<gene>
    <name evidence="3" type="ORF">EOE66_19680</name>
</gene>
<evidence type="ECO:0000256" key="2">
    <source>
        <dbReference type="RuleBase" id="RU362097"/>
    </source>
</evidence>
<dbReference type="EMBL" id="SACR01000006">
    <property type="protein sequence ID" value="RVU43878.1"/>
    <property type="molecule type" value="Genomic_DNA"/>
</dbReference>
<dbReference type="RefSeq" id="WP_128230437.1">
    <property type="nucleotide sequence ID" value="NZ_SACR01000006.1"/>
</dbReference>
<name>A0A437RAQ9_9BURK</name>
<keyword evidence="2" id="KW-0564">Palmitate</keyword>
<protein>
    <submittedName>
        <fullName evidence="3">Efflux transporter outer membrane subunit</fullName>
    </submittedName>
</protein>
<proteinExistence type="inferred from homology"/>